<feature type="transmembrane region" description="Helical" evidence="2">
    <location>
        <begin position="147"/>
        <end position="171"/>
    </location>
</feature>
<dbReference type="STRING" id="882083.SacmaDRAFT_5006"/>
<protein>
    <submittedName>
        <fullName evidence="3">Uncharacterized protein</fullName>
    </submittedName>
</protein>
<feature type="region of interest" description="Disordered" evidence="1">
    <location>
        <begin position="1"/>
        <end position="144"/>
    </location>
</feature>
<dbReference type="HOGENOM" id="CLU_1502435_0_0_11"/>
<keyword evidence="2" id="KW-0472">Membrane</keyword>
<organism evidence="3 4">
    <name type="scientific">Saccharomonospora marina XMU15</name>
    <dbReference type="NCBI Taxonomy" id="882083"/>
    <lineage>
        <taxon>Bacteria</taxon>
        <taxon>Bacillati</taxon>
        <taxon>Actinomycetota</taxon>
        <taxon>Actinomycetes</taxon>
        <taxon>Pseudonocardiales</taxon>
        <taxon>Pseudonocardiaceae</taxon>
        <taxon>Saccharomonospora</taxon>
    </lineage>
</organism>
<feature type="compositionally biased region" description="Basic and acidic residues" evidence="1">
    <location>
        <begin position="122"/>
        <end position="131"/>
    </location>
</feature>
<gene>
    <name evidence="3" type="ORF">SacmaDRAFT_5006</name>
</gene>
<feature type="compositionally biased region" description="Basic and acidic residues" evidence="1">
    <location>
        <begin position="66"/>
        <end position="82"/>
    </location>
</feature>
<keyword evidence="2" id="KW-0812">Transmembrane</keyword>
<keyword evidence="4" id="KW-1185">Reference proteome</keyword>
<dbReference type="EMBL" id="CM001439">
    <property type="protein sequence ID" value="EHR53175.1"/>
    <property type="molecule type" value="Genomic_DNA"/>
</dbReference>
<dbReference type="eggNOG" id="ENOG5034100">
    <property type="taxonomic scope" value="Bacteria"/>
</dbReference>
<feature type="compositionally biased region" description="Basic and acidic residues" evidence="1">
    <location>
        <begin position="31"/>
        <end position="47"/>
    </location>
</feature>
<feature type="compositionally biased region" description="Low complexity" evidence="1">
    <location>
        <begin position="109"/>
        <end position="118"/>
    </location>
</feature>
<reference evidence="3 4" key="1">
    <citation type="journal article" date="2012" name="Stand. Genomic Sci.">
        <title>Genome sequence of the ocean sediment bacterium Saccharomonospora marina type strain (XMU15(T)).</title>
        <authorList>
            <person name="Klenk H.P."/>
            <person name="Lu M."/>
            <person name="Lucas S."/>
            <person name="Lapidus A."/>
            <person name="Copeland A."/>
            <person name="Pitluck S."/>
            <person name="Goodwin L.A."/>
            <person name="Han C."/>
            <person name="Tapia R."/>
            <person name="Brambilla E.M."/>
            <person name="Potter G."/>
            <person name="Land M."/>
            <person name="Ivanova N."/>
            <person name="Rohde M."/>
            <person name="Goker M."/>
            <person name="Detter J.C."/>
            <person name="Li W.J."/>
            <person name="Kyrpides N.C."/>
            <person name="Woyke T."/>
        </authorList>
    </citation>
    <scope>NUCLEOTIDE SEQUENCE [LARGE SCALE GENOMIC DNA]</scope>
    <source>
        <strain evidence="3 4">XMU15</strain>
    </source>
</reference>
<evidence type="ECO:0000256" key="2">
    <source>
        <dbReference type="SAM" id="Phobius"/>
    </source>
</evidence>
<evidence type="ECO:0000256" key="1">
    <source>
        <dbReference type="SAM" id="MobiDB-lite"/>
    </source>
</evidence>
<proteinExistence type="predicted"/>
<dbReference type="AlphaFoldDB" id="H5X246"/>
<dbReference type="Proteomes" id="UP000004926">
    <property type="component" value="Chromosome"/>
</dbReference>
<evidence type="ECO:0000313" key="4">
    <source>
        <dbReference type="Proteomes" id="UP000004926"/>
    </source>
</evidence>
<accession>H5X246</accession>
<name>H5X246_9PSEU</name>
<sequence length="179" mass="19075">MANADGTQAPEPPRSYTDPLSGLVTGGRPEFTVKGERDDSLDVRIADPVEPDPDMVRQMVDATLAAEERARAGGSDGTKDDPAPSEADSGQQSPPAGVYPRQQRAWPARSQLLPPMLRLRQRSSEDEGEAKPRKRPQSLRKPSSGSAGLAVALVLLVLFIVIAIQFLASLFGSISGLFG</sequence>
<dbReference type="OrthoDB" id="3556518at2"/>
<keyword evidence="2" id="KW-1133">Transmembrane helix</keyword>
<dbReference type="RefSeq" id="WP_009156553.1">
    <property type="nucleotide sequence ID" value="NZ_CM001439.1"/>
</dbReference>
<evidence type="ECO:0000313" key="3">
    <source>
        <dbReference type="EMBL" id="EHR53175.1"/>
    </source>
</evidence>